<evidence type="ECO:0000256" key="3">
    <source>
        <dbReference type="ARBA" id="ARBA00022475"/>
    </source>
</evidence>
<feature type="transmembrane region" description="Helical" evidence="7">
    <location>
        <begin position="173"/>
        <end position="193"/>
    </location>
</feature>
<dbReference type="GO" id="GO:0055085">
    <property type="term" value="P:transmembrane transport"/>
    <property type="evidence" value="ECO:0007669"/>
    <property type="project" value="InterPro"/>
</dbReference>
<organism evidence="9 10">
    <name type="scientific">Subtercola boreus</name>
    <dbReference type="NCBI Taxonomy" id="120213"/>
    <lineage>
        <taxon>Bacteria</taxon>
        <taxon>Bacillati</taxon>
        <taxon>Actinomycetota</taxon>
        <taxon>Actinomycetes</taxon>
        <taxon>Micrococcales</taxon>
        <taxon>Microbacteriaceae</taxon>
        <taxon>Subtercola</taxon>
    </lineage>
</organism>
<feature type="transmembrane region" description="Helical" evidence="7">
    <location>
        <begin position="139"/>
        <end position="161"/>
    </location>
</feature>
<dbReference type="OrthoDB" id="9778910at2"/>
<name>A0A3E0VHW6_9MICO</name>
<comment type="caution">
    <text evidence="9">The sequence shown here is derived from an EMBL/GenBank/DDBJ whole genome shotgun (WGS) entry which is preliminary data.</text>
</comment>
<feature type="transmembrane region" description="Helical" evidence="7">
    <location>
        <begin position="231"/>
        <end position="257"/>
    </location>
</feature>
<feature type="domain" description="ABC transmembrane type-1" evidence="8">
    <location>
        <begin position="99"/>
        <end position="300"/>
    </location>
</feature>
<dbReference type="InterPro" id="IPR045621">
    <property type="entry name" value="BPD_transp_1_N"/>
</dbReference>
<protein>
    <submittedName>
        <fullName evidence="9">Peptide ABC transporter permease</fullName>
    </submittedName>
</protein>
<dbReference type="EMBL" id="NBWZ01000001">
    <property type="protein sequence ID" value="RFA09235.1"/>
    <property type="molecule type" value="Genomic_DNA"/>
</dbReference>
<feature type="transmembrane region" description="Helical" evidence="7">
    <location>
        <begin position="12"/>
        <end position="30"/>
    </location>
</feature>
<keyword evidence="3" id="KW-1003">Cell membrane</keyword>
<comment type="subcellular location">
    <subcellularLocation>
        <location evidence="1 7">Cell membrane</location>
        <topology evidence="1 7">Multi-pass membrane protein</topology>
    </subcellularLocation>
</comment>
<dbReference type="CDD" id="cd06261">
    <property type="entry name" value="TM_PBP2"/>
    <property type="match status" value="1"/>
</dbReference>
<evidence type="ECO:0000256" key="2">
    <source>
        <dbReference type="ARBA" id="ARBA00022448"/>
    </source>
</evidence>
<dbReference type="Pfam" id="PF19300">
    <property type="entry name" value="BPD_transp_1_N"/>
    <property type="match status" value="1"/>
</dbReference>
<dbReference type="PANTHER" id="PTHR43163">
    <property type="entry name" value="DIPEPTIDE TRANSPORT SYSTEM PERMEASE PROTEIN DPPB-RELATED"/>
    <property type="match status" value="1"/>
</dbReference>
<sequence>MIRFVVRRVLQGVFVLWAAYTLSFLILFLLPGDAAAVQAGGADQGQPDPALLAKLREEYGLDRPLYEQYAIALVKALRLDFGTSAQSGGPALSAVTDVLPQTLQLTATALPLAILFGVLLAVASTFVRARWLRQLLSALPPLGVAVPVFSVGLLLLQAFSFRLRVFPSMGNEGFASLVLPAVTLAIPVGAYLAQLLSRNLRSTLALPYIELVRARGAGDARVHFGHALRNAIIPSVTILGILVGSLLSASVVTETVYSRTGIGRLTVTAVNNRDIPVVQAIVVLVALIFVLTSLLVDLLYPVIDRRITFSRSALVLA</sequence>
<dbReference type="GO" id="GO:0005886">
    <property type="term" value="C:plasma membrane"/>
    <property type="evidence" value="ECO:0007669"/>
    <property type="project" value="UniProtKB-SubCell"/>
</dbReference>
<keyword evidence="5 7" id="KW-1133">Transmembrane helix</keyword>
<accession>A0A3E0VHW6</accession>
<evidence type="ECO:0000256" key="1">
    <source>
        <dbReference type="ARBA" id="ARBA00004651"/>
    </source>
</evidence>
<gene>
    <name evidence="9" type="ORF">B7R54_08355</name>
</gene>
<dbReference type="Gene3D" id="1.10.3720.10">
    <property type="entry name" value="MetI-like"/>
    <property type="match status" value="1"/>
</dbReference>
<dbReference type="InterPro" id="IPR035906">
    <property type="entry name" value="MetI-like_sf"/>
</dbReference>
<comment type="similarity">
    <text evidence="7">Belongs to the binding-protein-dependent transport system permease family.</text>
</comment>
<dbReference type="Pfam" id="PF00528">
    <property type="entry name" value="BPD_transp_1"/>
    <property type="match status" value="1"/>
</dbReference>
<evidence type="ECO:0000256" key="4">
    <source>
        <dbReference type="ARBA" id="ARBA00022692"/>
    </source>
</evidence>
<keyword evidence="4 7" id="KW-0812">Transmembrane</keyword>
<evidence type="ECO:0000256" key="7">
    <source>
        <dbReference type="RuleBase" id="RU363032"/>
    </source>
</evidence>
<dbReference type="PANTHER" id="PTHR43163:SF6">
    <property type="entry name" value="DIPEPTIDE TRANSPORT SYSTEM PERMEASE PROTEIN DPPB-RELATED"/>
    <property type="match status" value="1"/>
</dbReference>
<evidence type="ECO:0000259" key="8">
    <source>
        <dbReference type="PROSITE" id="PS50928"/>
    </source>
</evidence>
<dbReference type="RefSeq" id="WP_116414630.1">
    <property type="nucleotide sequence ID" value="NZ_NBWZ01000001.1"/>
</dbReference>
<dbReference type="PROSITE" id="PS50928">
    <property type="entry name" value="ABC_TM1"/>
    <property type="match status" value="1"/>
</dbReference>
<feature type="transmembrane region" description="Helical" evidence="7">
    <location>
        <begin position="277"/>
        <end position="300"/>
    </location>
</feature>
<evidence type="ECO:0000256" key="5">
    <source>
        <dbReference type="ARBA" id="ARBA00022989"/>
    </source>
</evidence>
<dbReference type="InterPro" id="IPR000515">
    <property type="entry name" value="MetI-like"/>
</dbReference>
<keyword evidence="10" id="KW-1185">Reference proteome</keyword>
<evidence type="ECO:0000313" key="9">
    <source>
        <dbReference type="EMBL" id="RFA09235.1"/>
    </source>
</evidence>
<feature type="transmembrane region" description="Helical" evidence="7">
    <location>
        <begin position="109"/>
        <end position="127"/>
    </location>
</feature>
<reference evidence="9 10" key="1">
    <citation type="submission" date="2017-04" db="EMBL/GenBank/DDBJ databases">
        <title>Comparative genome analysis of Subtercola boreus.</title>
        <authorList>
            <person name="Cho Y.-J."/>
            <person name="Cho A."/>
            <person name="Kim O.-S."/>
            <person name="Lee J.-I."/>
        </authorList>
    </citation>
    <scope>NUCLEOTIDE SEQUENCE [LARGE SCALE GENOMIC DNA]</scope>
    <source>
        <strain evidence="9 10">K300</strain>
    </source>
</reference>
<keyword evidence="6 7" id="KW-0472">Membrane</keyword>
<proteinExistence type="inferred from homology"/>
<evidence type="ECO:0000256" key="6">
    <source>
        <dbReference type="ARBA" id="ARBA00023136"/>
    </source>
</evidence>
<keyword evidence="2 7" id="KW-0813">Transport</keyword>
<evidence type="ECO:0000313" key="10">
    <source>
        <dbReference type="Proteomes" id="UP000256486"/>
    </source>
</evidence>
<dbReference type="AlphaFoldDB" id="A0A3E0VHW6"/>
<dbReference type="SUPFAM" id="SSF161098">
    <property type="entry name" value="MetI-like"/>
    <property type="match status" value="1"/>
</dbReference>
<dbReference type="Proteomes" id="UP000256486">
    <property type="component" value="Unassembled WGS sequence"/>
</dbReference>